<name>A0A5N6L0I4_9ROSI</name>
<organism evidence="2 3">
    <name type="scientific">Carpinus fangiana</name>
    <dbReference type="NCBI Taxonomy" id="176857"/>
    <lineage>
        <taxon>Eukaryota</taxon>
        <taxon>Viridiplantae</taxon>
        <taxon>Streptophyta</taxon>
        <taxon>Embryophyta</taxon>
        <taxon>Tracheophyta</taxon>
        <taxon>Spermatophyta</taxon>
        <taxon>Magnoliopsida</taxon>
        <taxon>eudicotyledons</taxon>
        <taxon>Gunneridae</taxon>
        <taxon>Pentapetalae</taxon>
        <taxon>rosids</taxon>
        <taxon>fabids</taxon>
        <taxon>Fagales</taxon>
        <taxon>Betulaceae</taxon>
        <taxon>Carpinus</taxon>
    </lineage>
</organism>
<accession>A0A5N6L0I4</accession>
<feature type="transmembrane region" description="Helical" evidence="1">
    <location>
        <begin position="166"/>
        <end position="189"/>
    </location>
</feature>
<dbReference type="EMBL" id="VIBQ01000038">
    <property type="protein sequence ID" value="KAB8446273.1"/>
    <property type="molecule type" value="Genomic_DNA"/>
</dbReference>
<dbReference type="Proteomes" id="UP000327013">
    <property type="component" value="Unassembled WGS sequence"/>
</dbReference>
<protein>
    <submittedName>
        <fullName evidence="2">Uncharacterized protein</fullName>
    </submittedName>
</protein>
<proteinExistence type="predicted"/>
<evidence type="ECO:0000313" key="3">
    <source>
        <dbReference type="Proteomes" id="UP000327013"/>
    </source>
</evidence>
<dbReference type="OrthoDB" id="3009728at2759"/>
<keyword evidence="1" id="KW-0812">Transmembrane</keyword>
<reference evidence="2 3" key="1">
    <citation type="submission" date="2019-06" db="EMBL/GenBank/DDBJ databases">
        <title>A chromosomal-level reference genome of Carpinus fangiana (Coryloideae, Betulaceae).</title>
        <authorList>
            <person name="Yang X."/>
            <person name="Wang Z."/>
            <person name="Zhang L."/>
            <person name="Hao G."/>
            <person name="Liu J."/>
            <person name="Yang Y."/>
        </authorList>
    </citation>
    <scope>NUCLEOTIDE SEQUENCE [LARGE SCALE GENOMIC DNA]</scope>
    <source>
        <strain evidence="2">Cfa_2016G</strain>
        <tissue evidence="2">Leaf</tissue>
    </source>
</reference>
<sequence length="191" mass="21034">MTREEYTARNSSIPVFQCVMGAIDGYEQAILSSGASILGFIPTVMALLGCSSDQLLRLHAAVCMRVCLRDTNELKASVSSDFISGQQISWIANIRSRLWTKWKKAKSVINSISVWDRDLTREGLKFELRYPLFASCSKVCIELLNNANFALGTAVFSSMALVSGHVAIKVLCVYALVSAITRMLVTWVLGD</sequence>
<dbReference type="AlphaFoldDB" id="A0A5N6L0I4"/>
<keyword evidence="1" id="KW-1133">Transmembrane helix</keyword>
<keyword evidence="3" id="KW-1185">Reference proteome</keyword>
<gene>
    <name evidence="2" type="ORF">FH972_025253</name>
</gene>
<evidence type="ECO:0000256" key="1">
    <source>
        <dbReference type="SAM" id="Phobius"/>
    </source>
</evidence>
<keyword evidence="1" id="KW-0472">Membrane</keyword>
<comment type="caution">
    <text evidence="2">The sequence shown here is derived from an EMBL/GenBank/DDBJ whole genome shotgun (WGS) entry which is preliminary data.</text>
</comment>
<evidence type="ECO:0000313" key="2">
    <source>
        <dbReference type="EMBL" id="KAB8446273.1"/>
    </source>
</evidence>